<evidence type="ECO:0000313" key="5">
    <source>
        <dbReference type="EMBL" id="CAI9089784.1"/>
    </source>
</evidence>
<evidence type="ECO:0000256" key="3">
    <source>
        <dbReference type="RuleBase" id="RU003718"/>
    </source>
</evidence>
<comment type="similarity">
    <text evidence="1 3">Belongs to the UDP-glycosyltransferase family.</text>
</comment>
<dbReference type="CDD" id="cd03784">
    <property type="entry name" value="GT1_Gtf-like"/>
    <property type="match status" value="1"/>
</dbReference>
<sequence>MAANNTHFVIFPFMAKGHTIPLLYFANLLSQRHLHVTVVTTQANSASIKSILNDPSISVAEIDFPTNIDGVPPGVESTDQLPSMSLYFNFISATKLLRPQFEKMLQDIKPPVSCIVSDAFLGWTQDVAAELGIPRIGFYGMSCYAMTMYTILGLKKPHALTTSADEPFSVPDFPKLTFTRSDFDPPFDEIDPKGPWVDFIIEQNIALAQSYGMIVNGFYDLEAEYTDYWNRCFAPKAWCVGPLCLGKPKQLCDDDHQEGLRSDHKKLQPNWRLWLDRKLETGVPVLYVAFGTQADLSTEQLIEMAEGLEKSNVSFLWVLRPNTIKLLGGHFEEMEVNGKGMIVGEWVDQMEILAHQSIKGFLSHCGWNSVTESVCAKVPILAMPFLAEQHLNARFVVEEIGVGIRVWPCNGSVRGFVKSDEVEKRVRELMEGAKGEEVRKKMEKFGEAACAAMREGGSSWSKLDQIIHDVSNYQPS</sequence>
<dbReference type="InterPro" id="IPR002213">
    <property type="entry name" value="UDP_glucos_trans"/>
</dbReference>
<dbReference type="PANTHER" id="PTHR48047">
    <property type="entry name" value="GLYCOSYLTRANSFERASE"/>
    <property type="match status" value="1"/>
</dbReference>
<dbReference type="PROSITE" id="PS00375">
    <property type="entry name" value="UDPGT"/>
    <property type="match status" value="1"/>
</dbReference>
<keyword evidence="2 3" id="KW-0808">Transferase</keyword>
<dbReference type="GO" id="GO:0035251">
    <property type="term" value="F:UDP-glucosyltransferase activity"/>
    <property type="evidence" value="ECO:0007669"/>
    <property type="project" value="TreeGrafter"/>
</dbReference>
<organism evidence="5 6">
    <name type="scientific">Oldenlandia corymbosa var. corymbosa</name>
    <dbReference type="NCBI Taxonomy" id="529605"/>
    <lineage>
        <taxon>Eukaryota</taxon>
        <taxon>Viridiplantae</taxon>
        <taxon>Streptophyta</taxon>
        <taxon>Embryophyta</taxon>
        <taxon>Tracheophyta</taxon>
        <taxon>Spermatophyta</taxon>
        <taxon>Magnoliopsida</taxon>
        <taxon>eudicotyledons</taxon>
        <taxon>Gunneridae</taxon>
        <taxon>Pentapetalae</taxon>
        <taxon>asterids</taxon>
        <taxon>lamiids</taxon>
        <taxon>Gentianales</taxon>
        <taxon>Rubiaceae</taxon>
        <taxon>Rubioideae</taxon>
        <taxon>Spermacoceae</taxon>
        <taxon>Hedyotis-Oldenlandia complex</taxon>
        <taxon>Oldenlandia</taxon>
    </lineage>
</organism>
<dbReference type="Pfam" id="PF00201">
    <property type="entry name" value="UDPGT"/>
    <property type="match status" value="1"/>
</dbReference>
<gene>
    <name evidence="5" type="ORF">OLC1_LOCUS2063</name>
</gene>
<keyword evidence="3" id="KW-0328">Glycosyltransferase</keyword>
<keyword evidence="6" id="KW-1185">Reference proteome</keyword>
<evidence type="ECO:0000313" key="6">
    <source>
        <dbReference type="Proteomes" id="UP001161247"/>
    </source>
</evidence>
<protein>
    <recommendedName>
        <fullName evidence="4">Glycosyltransferase</fullName>
        <ecNumber evidence="4">2.4.1.-</ecNumber>
    </recommendedName>
</protein>
<dbReference type="PANTHER" id="PTHR48047:SF227">
    <property type="entry name" value="GLYCOSYLTRANSFERASE"/>
    <property type="match status" value="1"/>
</dbReference>
<dbReference type="EMBL" id="OX459118">
    <property type="protein sequence ID" value="CAI9089784.1"/>
    <property type="molecule type" value="Genomic_DNA"/>
</dbReference>
<dbReference type="EC" id="2.4.1.-" evidence="4"/>
<dbReference type="Proteomes" id="UP001161247">
    <property type="component" value="Chromosome 1"/>
</dbReference>
<dbReference type="FunFam" id="3.40.50.2000:FF:000107">
    <property type="entry name" value="Glycosyltransferase"/>
    <property type="match status" value="1"/>
</dbReference>
<dbReference type="AlphaFoldDB" id="A0AAV1C540"/>
<accession>A0AAV1C540</accession>
<reference evidence="5" key="1">
    <citation type="submission" date="2023-03" db="EMBL/GenBank/DDBJ databases">
        <authorList>
            <person name="Julca I."/>
        </authorList>
    </citation>
    <scope>NUCLEOTIDE SEQUENCE</scope>
</reference>
<evidence type="ECO:0000256" key="2">
    <source>
        <dbReference type="ARBA" id="ARBA00022679"/>
    </source>
</evidence>
<proteinExistence type="inferred from homology"/>
<dbReference type="SUPFAM" id="SSF53756">
    <property type="entry name" value="UDP-Glycosyltransferase/glycogen phosphorylase"/>
    <property type="match status" value="1"/>
</dbReference>
<evidence type="ECO:0000256" key="1">
    <source>
        <dbReference type="ARBA" id="ARBA00009995"/>
    </source>
</evidence>
<evidence type="ECO:0000256" key="4">
    <source>
        <dbReference type="RuleBase" id="RU362057"/>
    </source>
</evidence>
<name>A0AAV1C540_OLDCO</name>
<dbReference type="Gene3D" id="3.40.50.2000">
    <property type="entry name" value="Glycogen Phosphorylase B"/>
    <property type="match status" value="2"/>
</dbReference>
<dbReference type="InterPro" id="IPR035595">
    <property type="entry name" value="UDP_glycos_trans_CS"/>
</dbReference>